<dbReference type="PANTHER" id="PTHR37829:SF3">
    <property type="entry name" value="PROTEIN JAYE-RELATED"/>
    <property type="match status" value="1"/>
</dbReference>
<evidence type="ECO:0000259" key="2">
    <source>
        <dbReference type="Pfam" id="PF04865"/>
    </source>
</evidence>
<dbReference type="Proteomes" id="UP000282106">
    <property type="component" value="Unassembled WGS sequence"/>
</dbReference>
<dbReference type="AlphaFoldDB" id="A0A3N0V7H0"/>
<gene>
    <name evidence="5" type="ORF">ED208_12705</name>
</gene>
<keyword evidence="6" id="KW-1185">Reference proteome</keyword>
<dbReference type="InterPro" id="IPR058530">
    <property type="entry name" value="Baseplate_J-like_C"/>
</dbReference>
<dbReference type="FunCoup" id="A0A3N0V7H0">
    <property type="interactions" value="7"/>
</dbReference>
<dbReference type="InterPro" id="IPR006949">
    <property type="entry name" value="Barrel_Baseplate_J-like"/>
</dbReference>
<accession>A0A3N0V7H0</accession>
<feature type="domain" description="Baseplate J-like central" evidence="3">
    <location>
        <begin position="194"/>
        <end position="267"/>
    </location>
</feature>
<evidence type="ECO:0000313" key="6">
    <source>
        <dbReference type="Proteomes" id="UP000282106"/>
    </source>
</evidence>
<dbReference type="InterPro" id="IPR058531">
    <property type="entry name" value="Baseplate_J_M"/>
</dbReference>
<dbReference type="Pfam" id="PF26079">
    <property type="entry name" value="Baseplate_J_C"/>
    <property type="match status" value="1"/>
</dbReference>
<dbReference type="Pfam" id="PF26078">
    <property type="entry name" value="Baseplate_J_M"/>
    <property type="match status" value="1"/>
</dbReference>
<dbReference type="RefSeq" id="WP_123212295.1">
    <property type="nucleotide sequence ID" value="NZ_RJVO01000006.1"/>
</dbReference>
<comment type="caution">
    <text evidence="5">The sequence shown here is derived from an EMBL/GenBank/DDBJ whole genome shotgun (WGS) entry which is preliminary data.</text>
</comment>
<organism evidence="5 6">
    <name type="scientific">Stagnimonas aquatica</name>
    <dbReference type="NCBI Taxonomy" id="2689987"/>
    <lineage>
        <taxon>Bacteria</taxon>
        <taxon>Pseudomonadati</taxon>
        <taxon>Pseudomonadota</taxon>
        <taxon>Gammaproteobacteria</taxon>
        <taxon>Nevskiales</taxon>
        <taxon>Nevskiaceae</taxon>
        <taxon>Stagnimonas</taxon>
    </lineage>
</organism>
<name>A0A3N0V7H0_9GAMM</name>
<dbReference type="EMBL" id="RJVO01000006">
    <property type="protein sequence ID" value="ROH88673.1"/>
    <property type="molecule type" value="Genomic_DNA"/>
</dbReference>
<protein>
    <submittedName>
        <fullName evidence="5">Baseplate J/gp47 family protein</fullName>
    </submittedName>
</protein>
<evidence type="ECO:0000313" key="5">
    <source>
        <dbReference type="EMBL" id="ROH88673.1"/>
    </source>
</evidence>
<dbReference type="Pfam" id="PF04865">
    <property type="entry name" value="Baseplate_J"/>
    <property type="match status" value="1"/>
</dbReference>
<proteinExistence type="inferred from homology"/>
<feature type="domain" description="Baseplate J-like C-terminal" evidence="4">
    <location>
        <begin position="273"/>
        <end position="349"/>
    </location>
</feature>
<evidence type="ECO:0000256" key="1">
    <source>
        <dbReference type="ARBA" id="ARBA00038087"/>
    </source>
</evidence>
<comment type="similarity">
    <text evidence="1">Belongs to the Mu gp47/PBSX XkdT family.</text>
</comment>
<dbReference type="PANTHER" id="PTHR37829">
    <property type="entry name" value="PHAGE-LIKE ELEMENT PBSX PROTEIN XKDT"/>
    <property type="match status" value="1"/>
</dbReference>
<dbReference type="InParanoid" id="A0A3N0V7H0"/>
<evidence type="ECO:0000259" key="4">
    <source>
        <dbReference type="Pfam" id="PF26079"/>
    </source>
</evidence>
<dbReference type="InterPro" id="IPR052399">
    <property type="entry name" value="Phage_Baseplate_Assmbl_Protein"/>
</dbReference>
<sequence>MALSRPSLSDLVAGVRSDVETRVAGSTPGVRRSILGALATALAGAVHGVYGALSARASQSVPYTATGIDLEGWASIWGVTRKQPTGASGTATATGASGVLIPAGTRLQSAAGAVYSVDVDVSTVAGAAVLQLTAVEVGSLGNQPAGAVLTWVNTPTGLASTATVDADGLAGGANLESDDGLRARLLARIQAPGHGGNAADYLNWALEVPAITRAWVFPLYDGPGTVRLYVANDAYTGAELAAGGDVTAAQAYIDALKPVTADVEVVAPTAAPIDLTLSITPDTAETRAAVEAALQELLLREPVPEGGLSLNRLIVTIGSAGLDDFEMTSPVAAPSADVGELLTLGEITWV</sequence>
<evidence type="ECO:0000259" key="3">
    <source>
        <dbReference type="Pfam" id="PF26078"/>
    </source>
</evidence>
<feature type="domain" description="Baseplate protein J-like barrel" evidence="2">
    <location>
        <begin position="90"/>
        <end position="165"/>
    </location>
</feature>
<reference evidence="5 6" key="1">
    <citation type="submission" date="2018-10" db="EMBL/GenBank/DDBJ databases">
        <authorList>
            <person name="Chen W.-M."/>
        </authorList>
    </citation>
    <scope>NUCLEOTIDE SEQUENCE [LARGE SCALE GENOMIC DNA]</scope>
    <source>
        <strain evidence="5 6">THS-13</strain>
    </source>
</reference>